<evidence type="ECO:0000256" key="11">
    <source>
        <dbReference type="SAM" id="MobiDB-lite"/>
    </source>
</evidence>
<dbReference type="FunFam" id="3.30.1370.100:FF:000001">
    <property type="entry name" value="Mismatch repair endonuclease pms1, putative"/>
    <property type="match status" value="1"/>
</dbReference>
<keyword evidence="6" id="KW-1278">Translocase</keyword>
<protein>
    <submittedName>
        <fullName evidence="14">Mismatch repair endonuclease pms2</fullName>
    </submittedName>
</protein>
<keyword evidence="9" id="KW-0520">NAD</keyword>
<dbReference type="GO" id="GO:0016887">
    <property type="term" value="F:ATP hydrolysis activity"/>
    <property type="evidence" value="ECO:0007669"/>
    <property type="project" value="InterPro"/>
</dbReference>
<dbReference type="CDD" id="cd03484">
    <property type="entry name" value="MutL_Trans_hPMS_2_like"/>
    <property type="match status" value="1"/>
</dbReference>
<keyword evidence="14" id="KW-0540">Nuclease</keyword>
<dbReference type="InterPro" id="IPR041921">
    <property type="entry name" value="NuoE_N"/>
</dbReference>
<keyword evidence="14" id="KW-0255">Endonuclease</keyword>
<dbReference type="InterPro" id="IPR038973">
    <property type="entry name" value="MutL/Mlh/Pms-like"/>
</dbReference>
<comment type="similarity">
    <text evidence="1">Belongs to the DNA mismatch repair MutL/HexB family.</text>
</comment>
<evidence type="ECO:0000256" key="9">
    <source>
        <dbReference type="ARBA" id="ARBA00023027"/>
    </source>
</evidence>
<dbReference type="InterPro" id="IPR013507">
    <property type="entry name" value="DNA_mismatch_S5_2-like"/>
</dbReference>
<dbReference type="Gene3D" id="3.30.230.10">
    <property type="match status" value="1"/>
</dbReference>
<dbReference type="GO" id="GO:1902494">
    <property type="term" value="C:catalytic complex"/>
    <property type="evidence" value="ECO:0007669"/>
    <property type="project" value="UniProtKB-ARBA"/>
</dbReference>
<dbReference type="FunFam" id="1.10.10.1590:FF:000001">
    <property type="entry name" value="NADH-quinone oxidoreductase subunit E"/>
    <property type="match status" value="1"/>
</dbReference>
<keyword evidence="8" id="KW-0411">Iron-sulfur</keyword>
<dbReference type="GO" id="GO:0140664">
    <property type="term" value="F:ATP-dependent DNA damage sensor activity"/>
    <property type="evidence" value="ECO:0007669"/>
    <property type="project" value="InterPro"/>
</dbReference>
<dbReference type="Gene3D" id="3.30.565.10">
    <property type="entry name" value="Histidine kinase-like ATPase, C-terminal domain"/>
    <property type="match status" value="1"/>
</dbReference>
<dbReference type="GO" id="GO:0004519">
    <property type="term" value="F:endonuclease activity"/>
    <property type="evidence" value="ECO:0007669"/>
    <property type="project" value="UniProtKB-KW"/>
</dbReference>
<evidence type="ECO:0000256" key="3">
    <source>
        <dbReference type="ARBA" id="ARBA00022714"/>
    </source>
</evidence>
<dbReference type="InterPro" id="IPR002023">
    <property type="entry name" value="NuoE-like"/>
</dbReference>
<dbReference type="Proteomes" id="UP000310200">
    <property type="component" value="Unassembled WGS sequence"/>
</dbReference>
<keyword evidence="3" id="KW-0001">2Fe-2S</keyword>
<comment type="similarity">
    <text evidence="2">Belongs to the complex I 24 kDa subunit family.</text>
</comment>
<dbReference type="SUPFAM" id="SSF55874">
    <property type="entry name" value="ATPase domain of HSP90 chaperone/DNA topoisomerase II/histidine kinase"/>
    <property type="match status" value="1"/>
</dbReference>
<dbReference type="Pfam" id="PF08676">
    <property type="entry name" value="MutL_C"/>
    <property type="match status" value="1"/>
</dbReference>
<dbReference type="Pfam" id="PF13589">
    <property type="entry name" value="HATPase_c_3"/>
    <property type="match status" value="1"/>
</dbReference>
<accession>A0A4S2KMS3</accession>
<keyword evidence="7" id="KW-0408">Iron</keyword>
<dbReference type="GO" id="GO:0030983">
    <property type="term" value="F:mismatched DNA binding"/>
    <property type="evidence" value="ECO:0007669"/>
    <property type="project" value="InterPro"/>
</dbReference>
<sequence length="1150" mass="129780">MDMYTSGMLFAHCNSPDKPSENDKLKLAPPDVNKLTHEYMIKQSALDTANSVHPVSYTHLDVTLLNELISLLEETIIHNVSDAHADLIVELRNEMQERKEKITRLTTYMDYVHKMAVASAELCYMCEMDSLTGTLQQRIEDALDRVKTEINCNAELERAYRLIQEQSIKSKIEIEICSEQASRNIRGVQTTANRTSDQLFVHRDSEHDNPNIPFEFNEANKKRIEALLAIYPEGHKRGAMIPLLDLAQRQHGWLPISAMHKVAEILDVPRMRVYEVATFYTMFNRRPMGKYHIQICTCTPCWLRDSDSIVNAVTKAANCELGGSSADKLFTVSEVECLGACANAPMFQVNDDYYEDLTPETATAIINAFKKGERPSPGPQNSPRFAADPAGGLTSLTSPPPGPGFGVRSDLAVVYNESKAVISLSVGRQVHEAMDEPVATTEKSKKIEAINKETVHHICSGQVVLDLAIAVKELVENSLDSGATVIDVKLTDYGKTCISVSDNGSGVLERDFEGLGLKHHTSKLREFTDLTEVNTFGFRGEALSSLCALSELSIITRHASNEHGFKLEFDRNGVLTKREPCAREQGTTVHARNIFKNLPVRAKEFQKNLKKEYARVIQVLYSYCLVSTNIKITCSNLVAGKSPNLIVATRNTDDVLDNVNSVFGKKSLDGIVKLELQPPDETVLQEYNLSNDITVDFDWECYVSTCDHTIGRSSPDRQFFYVNGRPCDLTKISKLINSVYHKYNNKQYPFVFFNIKLDRQCADVNVTPDKRTIFVTQERLILATLKYSLTTKWDKLQGNFSVKTLTELNFGLKRTISPNHTHPPAKRLQVSPSVSHTVKESNIQTNIRSMKKPVDVEMMISTVTIKEKLNEKKSIAGAAVSTAKRIKYRVQMEANQREAEQELQRELTKDSFGKMEIIGQFNLGFIIARLENDLFIIDQHATDEKFRFEKLSNETKLKTQKLIVPKSLNFSALNETILIEHQQTFEDNGFTFNINEQAEPGKKIELTGMPVSGHWQFGQEDIEELVFLIREAGNEHKDKHIYRPSRVRQMLASRACRSAVMIGTALNTKAGNTNGTNAESMELSTWEAHHKAPIILITNEQMICDVLTNRRHHPQQRSLVSAKQQKIKVLPRVLPFDIFVHYVTMSDLRD</sequence>
<dbReference type="InterPro" id="IPR020568">
    <property type="entry name" value="Ribosomal_Su5_D2-typ_SF"/>
</dbReference>
<dbReference type="CDD" id="cd03064">
    <property type="entry name" value="TRX_Fd_NuoE"/>
    <property type="match status" value="1"/>
</dbReference>
<feature type="non-terminal residue" evidence="14">
    <location>
        <position position="1150"/>
    </location>
</feature>
<reference evidence="14 15" key="1">
    <citation type="journal article" date="2019" name="Philos. Trans. R. Soc. Lond., B, Biol. Sci.">
        <title>Ant behaviour and brain gene expression of defending hosts depend on the ecological success of the intruding social parasite.</title>
        <authorList>
            <person name="Kaur R."/>
            <person name="Stoldt M."/>
            <person name="Jongepier E."/>
            <person name="Feldmeyer B."/>
            <person name="Menzel F."/>
            <person name="Bornberg-Bauer E."/>
            <person name="Foitzik S."/>
        </authorList>
    </citation>
    <scope>NUCLEOTIDE SEQUENCE [LARGE SCALE GENOMIC DNA]</scope>
    <source>
        <tissue evidence="14">Whole body</tissue>
    </source>
</reference>
<dbReference type="PROSITE" id="PS01099">
    <property type="entry name" value="COMPLEX1_24K"/>
    <property type="match status" value="1"/>
</dbReference>
<evidence type="ECO:0000259" key="13">
    <source>
        <dbReference type="SMART" id="SM01340"/>
    </source>
</evidence>
<dbReference type="Pfam" id="PF01257">
    <property type="entry name" value="2Fe-2S_thioredx"/>
    <property type="match status" value="1"/>
</dbReference>
<dbReference type="GO" id="GO:0032389">
    <property type="term" value="C:MutLalpha complex"/>
    <property type="evidence" value="ECO:0007669"/>
    <property type="project" value="TreeGrafter"/>
</dbReference>
<dbReference type="InterPro" id="IPR036249">
    <property type="entry name" value="Thioredoxin-like_sf"/>
</dbReference>
<dbReference type="NCBIfam" id="TIGR01958">
    <property type="entry name" value="nuoE_fam"/>
    <property type="match status" value="1"/>
</dbReference>
<dbReference type="GO" id="GO:0006298">
    <property type="term" value="P:mismatch repair"/>
    <property type="evidence" value="ECO:0007669"/>
    <property type="project" value="InterPro"/>
</dbReference>
<dbReference type="InterPro" id="IPR002099">
    <property type="entry name" value="MutL/Mlh/PMS"/>
</dbReference>
<dbReference type="FunFam" id="3.40.30.10:FF:000022">
    <property type="entry name" value="NADH dehydrogenase flavoprotein 2, mitochondrial"/>
    <property type="match status" value="1"/>
</dbReference>
<gene>
    <name evidence="14" type="ORF">DBV15_09453</name>
</gene>
<evidence type="ECO:0000256" key="7">
    <source>
        <dbReference type="ARBA" id="ARBA00023004"/>
    </source>
</evidence>
<dbReference type="InterPro" id="IPR014721">
    <property type="entry name" value="Ribsml_uS5_D2-typ_fold_subgr"/>
</dbReference>
<dbReference type="PANTHER" id="PTHR10073:SF52">
    <property type="entry name" value="MISMATCH REPAIR ENDONUCLEASE PMS2"/>
    <property type="match status" value="1"/>
</dbReference>
<dbReference type="SUPFAM" id="SSF54211">
    <property type="entry name" value="Ribosomal protein S5 domain 2-like"/>
    <property type="match status" value="1"/>
</dbReference>
<dbReference type="GO" id="GO:0098796">
    <property type="term" value="C:membrane protein complex"/>
    <property type="evidence" value="ECO:0007669"/>
    <property type="project" value="UniProtKB-ARBA"/>
</dbReference>
<evidence type="ECO:0000256" key="5">
    <source>
        <dbReference type="ARBA" id="ARBA00022763"/>
    </source>
</evidence>
<organism evidence="14 15">
    <name type="scientific">Temnothorax longispinosus</name>
    <dbReference type="NCBI Taxonomy" id="300112"/>
    <lineage>
        <taxon>Eukaryota</taxon>
        <taxon>Metazoa</taxon>
        <taxon>Ecdysozoa</taxon>
        <taxon>Arthropoda</taxon>
        <taxon>Hexapoda</taxon>
        <taxon>Insecta</taxon>
        <taxon>Pterygota</taxon>
        <taxon>Neoptera</taxon>
        <taxon>Endopterygota</taxon>
        <taxon>Hymenoptera</taxon>
        <taxon>Apocrita</taxon>
        <taxon>Aculeata</taxon>
        <taxon>Formicoidea</taxon>
        <taxon>Formicidae</taxon>
        <taxon>Myrmicinae</taxon>
        <taxon>Temnothorax</taxon>
    </lineage>
</organism>
<dbReference type="SMART" id="SM01340">
    <property type="entry name" value="DNA_mis_repair"/>
    <property type="match status" value="1"/>
</dbReference>
<proteinExistence type="inferred from homology"/>
<dbReference type="Pfam" id="PF01119">
    <property type="entry name" value="DNA_mis_repair"/>
    <property type="match status" value="1"/>
</dbReference>
<dbReference type="GO" id="GO:0006120">
    <property type="term" value="P:mitochondrial electron transport, NADH to ubiquinone"/>
    <property type="evidence" value="ECO:0007669"/>
    <property type="project" value="UniProtKB-ARBA"/>
</dbReference>
<dbReference type="CDD" id="cd16926">
    <property type="entry name" value="HATPase_MutL-MLH-PMS-like"/>
    <property type="match status" value="1"/>
</dbReference>
<dbReference type="Gene3D" id="3.40.30.10">
    <property type="entry name" value="Glutaredoxin"/>
    <property type="match status" value="1"/>
</dbReference>
<dbReference type="InterPro" id="IPR036890">
    <property type="entry name" value="HATPase_C_sf"/>
</dbReference>
<dbReference type="NCBIfam" id="TIGR00585">
    <property type="entry name" value="mutl"/>
    <property type="match status" value="1"/>
</dbReference>
<dbReference type="GO" id="GO:0046872">
    <property type="term" value="F:metal ion binding"/>
    <property type="evidence" value="ECO:0007669"/>
    <property type="project" value="UniProtKB-KW"/>
</dbReference>
<feature type="domain" description="MutL C-terminal dimerisation" evidence="12">
    <location>
        <begin position="917"/>
        <end position="1066"/>
    </location>
</feature>
<dbReference type="GO" id="GO:0051537">
    <property type="term" value="F:2 iron, 2 sulfur cluster binding"/>
    <property type="evidence" value="ECO:0007669"/>
    <property type="project" value="UniProtKB-KW"/>
</dbReference>
<dbReference type="InterPro" id="IPR014762">
    <property type="entry name" value="DNA_mismatch_repair_CS"/>
</dbReference>
<evidence type="ECO:0000256" key="6">
    <source>
        <dbReference type="ARBA" id="ARBA00022967"/>
    </source>
</evidence>
<dbReference type="GO" id="GO:0016491">
    <property type="term" value="F:oxidoreductase activity"/>
    <property type="evidence" value="ECO:0007669"/>
    <property type="project" value="InterPro"/>
</dbReference>
<keyword evidence="4" id="KW-0479">Metal-binding</keyword>
<dbReference type="AlphaFoldDB" id="A0A4S2KMS3"/>
<dbReference type="InterPro" id="IPR042120">
    <property type="entry name" value="MutL_C_dimsub"/>
</dbReference>
<evidence type="ECO:0000313" key="14">
    <source>
        <dbReference type="EMBL" id="TGZ49217.1"/>
    </source>
</evidence>
<feature type="domain" description="DNA mismatch repair protein S5" evidence="13">
    <location>
        <begin position="659"/>
        <end position="794"/>
    </location>
</feature>
<dbReference type="PROSITE" id="PS00058">
    <property type="entry name" value="DNA_MISMATCH_REPAIR_1"/>
    <property type="match status" value="1"/>
</dbReference>
<evidence type="ECO:0000259" key="12">
    <source>
        <dbReference type="SMART" id="SM00853"/>
    </source>
</evidence>
<dbReference type="InterPro" id="IPR042128">
    <property type="entry name" value="NuoE_dom"/>
</dbReference>
<evidence type="ECO:0000256" key="8">
    <source>
        <dbReference type="ARBA" id="ARBA00023014"/>
    </source>
</evidence>
<evidence type="ECO:0000313" key="15">
    <source>
        <dbReference type="Proteomes" id="UP000310200"/>
    </source>
</evidence>
<dbReference type="GO" id="GO:0008137">
    <property type="term" value="F:NADH dehydrogenase (ubiquinone) activity"/>
    <property type="evidence" value="ECO:0007669"/>
    <property type="project" value="UniProtKB-ARBA"/>
</dbReference>
<dbReference type="SUPFAM" id="SSF118116">
    <property type="entry name" value="DNA mismatch repair protein MutL"/>
    <property type="match status" value="1"/>
</dbReference>
<keyword evidence="15" id="KW-1185">Reference proteome</keyword>
<evidence type="ECO:0000256" key="1">
    <source>
        <dbReference type="ARBA" id="ARBA00006082"/>
    </source>
</evidence>
<dbReference type="GO" id="GO:0005743">
    <property type="term" value="C:mitochondrial inner membrane"/>
    <property type="evidence" value="ECO:0007669"/>
    <property type="project" value="UniProtKB-ARBA"/>
</dbReference>
<evidence type="ECO:0000256" key="4">
    <source>
        <dbReference type="ARBA" id="ARBA00022723"/>
    </source>
</evidence>
<name>A0A4S2KMS3_9HYME</name>
<dbReference type="STRING" id="300112.A0A4S2KMS3"/>
<keyword evidence="14" id="KW-0378">Hydrolase</keyword>
<comment type="caution">
    <text evidence="14">The sequence shown here is derived from an EMBL/GenBank/DDBJ whole genome shotgun (WGS) entry which is preliminary data.</text>
</comment>
<dbReference type="Gene3D" id="1.20.58.70">
    <property type="match status" value="1"/>
</dbReference>
<keyword evidence="5" id="KW-0227">DNA damage</keyword>
<dbReference type="InterPro" id="IPR042121">
    <property type="entry name" value="MutL_C_regsub"/>
</dbReference>
<evidence type="ECO:0000256" key="10">
    <source>
        <dbReference type="ARBA" id="ARBA00034078"/>
    </source>
</evidence>
<dbReference type="InterPro" id="IPR014790">
    <property type="entry name" value="MutL_C"/>
</dbReference>
<dbReference type="InterPro" id="IPR037198">
    <property type="entry name" value="MutL_C_sf"/>
</dbReference>
<dbReference type="SUPFAM" id="SSF52833">
    <property type="entry name" value="Thioredoxin-like"/>
    <property type="match status" value="1"/>
</dbReference>
<dbReference type="Gene3D" id="1.10.10.1590">
    <property type="entry name" value="NADH-quinone oxidoreductase subunit E"/>
    <property type="match status" value="1"/>
</dbReference>
<comment type="cofactor">
    <cofactor evidence="10">
        <name>[2Fe-2S] cluster</name>
        <dbReference type="ChEBI" id="CHEBI:190135"/>
    </cofactor>
</comment>
<evidence type="ECO:0000256" key="2">
    <source>
        <dbReference type="ARBA" id="ARBA00010643"/>
    </source>
</evidence>
<dbReference type="GO" id="GO:0005524">
    <property type="term" value="F:ATP binding"/>
    <property type="evidence" value="ECO:0007669"/>
    <property type="project" value="InterPro"/>
</dbReference>
<dbReference type="FunFam" id="3.30.565.10:FF:000014">
    <property type="entry name" value="Mismatch repair endonuclease pms1, putative"/>
    <property type="match status" value="1"/>
</dbReference>
<dbReference type="PANTHER" id="PTHR10073">
    <property type="entry name" value="DNA MISMATCH REPAIR PROTEIN MLH, PMS, MUTL"/>
    <property type="match status" value="1"/>
</dbReference>
<dbReference type="Gene3D" id="3.30.1370.100">
    <property type="entry name" value="MutL, C-terminal domain, regulatory subdomain"/>
    <property type="match status" value="1"/>
</dbReference>
<feature type="region of interest" description="Disordered" evidence="11">
    <location>
        <begin position="371"/>
        <end position="401"/>
    </location>
</feature>
<dbReference type="Gene3D" id="3.30.1540.20">
    <property type="entry name" value="MutL, C-terminal domain, dimerisation subdomain"/>
    <property type="match status" value="1"/>
</dbReference>
<dbReference type="SMART" id="SM00853">
    <property type="entry name" value="MutL_C"/>
    <property type="match status" value="1"/>
</dbReference>
<dbReference type="EMBL" id="QBLH01002194">
    <property type="protein sequence ID" value="TGZ49217.1"/>
    <property type="molecule type" value="Genomic_DNA"/>
</dbReference>